<comment type="caution">
    <text evidence="1">The sequence shown here is derived from an EMBL/GenBank/DDBJ whole genome shotgun (WGS) entry which is preliminary data.</text>
</comment>
<evidence type="ECO:0000313" key="2">
    <source>
        <dbReference type="Proteomes" id="UP001344906"/>
    </source>
</evidence>
<accession>A0ABQ6FQR8</accession>
<dbReference type="Proteomes" id="UP001344906">
    <property type="component" value="Unassembled WGS sequence"/>
</dbReference>
<sequence length="65" mass="7083">MVSPRVLTGTYLSKLFAVKSTVATLLMAPKLLWALPATSPTAGMSRFSKAFTTRITMLTRHMHGS</sequence>
<dbReference type="EMBL" id="BSRI01000001">
    <property type="protein sequence ID" value="GLV54754.1"/>
    <property type="molecule type" value="Genomic_DNA"/>
</dbReference>
<gene>
    <name evidence="1" type="ORF">KDH_16010</name>
</gene>
<reference evidence="1 2" key="1">
    <citation type="submission" date="2023-02" db="EMBL/GenBank/DDBJ databases">
        <title>Dictyobacter halimunensis sp. nov., a new member of the class Ktedonobacteria from forest soil in a geothermal area.</title>
        <authorList>
            <person name="Rachmania M.K."/>
            <person name="Ningsih F."/>
            <person name="Sakai Y."/>
            <person name="Yabe S."/>
            <person name="Yokota A."/>
            <person name="Sjamsuridzal W."/>
        </authorList>
    </citation>
    <scope>NUCLEOTIDE SEQUENCE [LARGE SCALE GENOMIC DNA]</scope>
    <source>
        <strain evidence="1 2">S3.2.2.5</strain>
    </source>
</reference>
<name>A0ABQ6FQR8_9CHLR</name>
<organism evidence="1 2">
    <name type="scientific">Dictyobacter halimunensis</name>
    <dbReference type="NCBI Taxonomy" id="3026934"/>
    <lineage>
        <taxon>Bacteria</taxon>
        <taxon>Bacillati</taxon>
        <taxon>Chloroflexota</taxon>
        <taxon>Ktedonobacteria</taxon>
        <taxon>Ktedonobacterales</taxon>
        <taxon>Dictyobacteraceae</taxon>
        <taxon>Dictyobacter</taxon>
    </lineage>
</organism>
<evidence type="ECO:0000313" key="1">
    <source>
        <dbReference type="EMBL" id="GLV54754.1"/>
    </source>
</evidence>
<proteinExistence type="predicted"/>
<protein>
    <submittedName>
        <fullName evidence="1">Uncharacterized protein</fullName>
    </submittedName>
</protein>
<keyword evidence="2" id="KW-1185">Reference proteome</keyword>